<dbReference type="GeneTree" id="ENSGT00930000152743"/>
<dbReference type="FunFam" id="3.30.160.60:FF:000671">
    <property type="entry name" value="Zinc finger protein 26"/>
    <property type="match status" value="1"/>
</dbReference>
<dbReference type="PROSITE" id="PS50157">
    <property type="entry name" value="ZINC_FINGER_C2H2_2"/>
    <property type="match status" value="1"/>
</dbReference>
<dbReference type="GO" id="GO:0008270">
    <property type="term" value="F:zinc ion binding"/>
    <property type="evidence" value="ECO:0007669"/>
    <property type="project" value="UniProtKB-KW"/>
</dbReference>
<sequence>SHVTNDGNSLWPSRSLCKCAINNFVVAVKVESEFLHKSSSFDKDSIVKVKVESEFEDDSTSQEKGEAQVVKSEAFQNNLPLASQDALSNDHVKQEVCDSLPTGPSKAAKLFEDFIVAVKVESEFLDQSSSLDKDEAQVVKSQTFPNDLLHTSQDALSNDHVKQETCDSPPTEPSEAAELLEEKQMNLVSCSNCSQLLNTHVFNHRMTQTVTQETGAFSTVSCKRCTEIPKNIQGSLRPHKCSVCSKSYAFISGLKIHQRLHTERNYSSVLFAARSLFAHQICTFILSNTHTRDPIKRGHCKESIVSGRGAQAQKGKVTIVDRGFSSQ</sequence>
<keyword evidence="1" id="KW-0479">Metal-binding</keyword>
<dbReference type="AlphaFoldDB" id="A0A8C4WVM9"/>
<evidence type="ECO:0000256" key="3">
    <source>
        <dbReference type="ARBA" id="ARBA00022771"/>
    </source>
</evidence>
<dbReference type="Ensembl" id="ENSEBUT00000014646.1">
    <property type="protein sequence ID" value="ENSEBUP00000014069.1"/>
    <property type="gene ID" value="ENSEBUG00000008858.1"/>
</dbReference>
<evidence type="ECO:0000313" key="7">
    <source>
        <dbReference type="Ensembl" id="ENSEBUP00000014069.1"/>
    </source>
</evidence>
<organism evidence="7 8">
    <name type="scientific">Eptatretus burgeri</name>
    <name type="common">Inshore hagfish</name>
    <dbReference type="NCBI Taxonomy" id="7764"/>
    <lineage>
        <taxon>Eukaryota</taxon>
        <taxon>Metazoa</taxon>
        <taxon>Chordata</taxon>
        <taxon>Craniata</taxon>
        <taxon>Vertebrata</taxon>
        <taxon>Cyclostomata</taxon>
        <taxon>Myxini</taxon>
        <taxon>Myxiniformes</taxon>
        <taxon>Myxinidae</taxon>
        <taxon>Eptatretinae</taxon>
        <taxon>Eptatretus</taxon>
    </lineage>
</organism>
<evidence type="ECO:0000256" key="4">
    <source>
        <dbReference type="ARBA" id="ARBA00022833"/>
    </source>
</evidence>
<reference evidence="7" key="1">
    <citation type="submission" date="2025-08" db="UniProtKB">
        <authorList>
            <consortium name="Ensembl"/>
        </authorList>
    </citation>
    <scope>IDENTIFICATION</scope>
</reference>
<evidence type="ECO:0000259" key="6">
    <source>
        <dbReference type="PROSITE" id="PS50157"/>
    </source>
</evidence>
<dbReference type="Gene3D" id="3.30.160.60">
    <property type="entry name" value="Classic Zinc Finger"/>
    <property type="match status" value="1"/>
</dbReference>
<protein>
    <recommendedName>
        <fullName evidence="6">C2H2-type domain-containing protein</fullName>
    </recommendedName>
</protein>
<evidence type="ECO:0000256" key="5">
    <source>
        <dbReference type="PROSITE-ProRule" id="PRU00042"/>
    </source>
</evidence>
<keyword evidence="2" id="KW-0677">Repeat</keyword>
<dbReference type="SUPFAM" id="SSF57667">
    <property type="entry name" value="beta-beta-alpha zinc fingers"/>
    <property type="match status" value="1"/>
</dbReference>
<keyword evidence="4" id="KW-0862">Zinc</keyword>
<dbReference type="Proteomes" id="UP000694388">
    <property type="component" value="Unplaced"/>
</dbReference>
<evidence type="ECO:0000256" key="2">
    <source>
        <dbReference type="ARBA" id="ARBA00022737"/>
    </source>
</evidence>
<evidence type="ECO:0000313" key="8">
    <source>
        <dbReference type="Proteomes" id="UP000694388"/>
    </source>
</evidence>
<dbReference type="InterPro" id="IPR036236">
    <property type="entry name" value="Znf_C2H2_sf"/>
</dbReference>
<feature type="domain" description="C2H2-type" evidence="6">
    <location>
        <begin position="239"/>
        <end position="266"/>
    </location>
</feature>
<reference evidence="7" key="2">
    <citation type="submission" date="2025-09" db="UniProtKB">
        <authorList>
            <consortium name="Ensembl"/>
        </authorList>
    </citation>
    <scope>IDENTIFICATION</scope>
</reference>
<dbReference type="InterPro" id="IPR013087">
    <property type="entry name" value="Znf_C2H2_type"/>
</dbReference>
<accession>A0A8C4WVM9</accession>
<proteinExistence type="predicted"/>
<name>A0A8C4WVM9_EPTBU</name>
<evidence type="ECO:0000256" key="1">
    <source>
        <dbReference type="ARBA" id="ARBA00022723"/>
    </source>
</evidence>
<dbReference type="PROSITE" id="PS00028">
    <property type="entry name" value="ZINC_FINGER_C2H2_1"/>
    <property type="match status" value="1"/>
</dbReference>
<keyword evidence="3 5" id="KW-0863">Zinc-finger</keyword>
<keyword evidence="8" id="KW-1185">Reference proteome</keyword>